<keyword evidence="2" id="KW-1185">Reference proteome</keyword>
<dbReference type="EMBL" id="BAAAHD010000001">
    <property type="protein sequence ID" value="GAA0543266.1"/>
    <property type="molecule type" value="Genomic_DNA"/>
</dbReference>
<proteinExistence type="predicted"/>
<comment type="caution">
    <text evidence="1">The sequence shown here is derived from an EMBL/GenBank/DDBJ whole genome shotgun (WGS) entry which is preliminary data.</text>
</comment>
<dbReference type="Proteomes" id="UP001501427">
    <property type="component" value="Unassembled WGS sequence"/>
</dbReference>
<sequence>MPSELPNRRCAGCMPPSLLGMPDNADVHVVEVSLDELVAQARACPALATERSLAEWIGPGRKVTTRGGACSRPRPSRRVNCWAWRRRPASRAARWTSPN</sequence>
<gene>
    <name evidence="1" type="ORF">GCM10009546_01650</name>
</gene>
<evidence type="ECO:0008006" key="3">
    <source>
        <dbReference type="Google" id="ProtNLM"/>
    </source>
</evidence>
<name>A0ABP3NF92_9ACTN</name>
<organism evidence="1 2">
    <name type="scientific">Actinomadura livida</name>
    <dbReference type="NCBI Taxonomy" id="79909"/>
    <lineage>
        <taxon>Bacteria</taxon>
        <taxon>Bacillati</taxon>
        <taxon>Actinomycetota</taxon>
        <taxon>Actinomycetes</taxon>
        <taxon>Streptosporangiales</taxon>
        <taxon>Thermomonosporaceae</taxon>
        <taxon>Actinomadura</taxon>
    </lineage>
</organism>
<reference evidence="2" key="1">
    <citation type="journal article" date="2019" name="Int. J. Syst. Evol. Microbiol.">
        <title>The Global Catalogue of Microorganisms (GCM) 10K type strain sequencing project: providing services to taxonomists for standard genome sequencing and annotation.</title>
        <authorList>
            <consortium name="The Broad Institute Genomics Platform"/>
            <consortium name="The Broad Institute Genome Sequencing Center for Infectious Disease"/>
            <person name="Wu L."/>
            <person name="Ma J."/>
        </authorList>
    </citation>
    <scope>NUCLEOTIDE SEQUENCE [LARGE SCALE GENOMIC DNA]</scope>
    <source>
        <strain evidence="2">JCM 10667</strain>
    </source>
</reference>
<protein>
    <recommendedName>
        <fullName evidence="3">Ferredoxin</fullName>
    </recommendedName>
</protein>
<accession>A0ABP3NF92</accession>
<evidence type="ECO:0000313" key="1">
    <source>
        <dbReference type="EMBL" id="GAA0543266.1"/>
    </source>
</evidence>
<evidence type="ECO:0000313" key="2">
    <source>
        <dbReference type="Proteomes" id="UP001501427"/>
    </source>
</evidence>